<feature type="compositionally biased region" description="Low complexity" evidence="1">
    <location>
        <begin position="109"/>
        <end position="123"/>
    </location>
</feature>
<dbReference type="VEuPathDB" id="VectorBase:ISCI021560"/>
<dbReference type="AlphaFoldDB" id="A0A4D5S528"/>
<feature type="region of interest" description="Disordered" evidence="1">
    <location>
        <begin position="159"/>
        <end position="181"/>
    </location>
</feature>
<name>A0A4D5S528_IXOSC</name>
<feature type="compositionally biased region" description="Polar residues" evidence="1">
    <location>
        <begin position="94"/>
        <end position="108"/>
    </location>
</feature>
<feature type="signal peptide" evidence="2">
    <location>
        <begin position="1"/>
        <end position="16"/>
    </location>
</feature>
<evidence type="ECO:0000256" key="1">
    <source>
        <dbReference type="SAM" id="MobiDB-lite"/>
    </source>
</evidence>
<proteinExistence type="predicted"/>
<evidence type="ECO:0000256" key="2">
    <source>
        <dbReference type="SAM" id="SignalP"/>
    </source>
</evidence>
<organism evidence="3">
    <name type="scientific">Ixodes scapularis</name>
    <name type="common">Black-legged tick</name>
    <name type="synonym">Deer tick</name>
    <dbReference type="NCBI Taxonomy" id="6945"/>
    <lineage>
        <taxon>Eukaryota</taxon>
        <taxon>Metazoa</taxon>
        <taxon>Ecdysozoa</taxon>
        <taxon>Arthropoda</taxon>
        <taxon>Chelicerata</taxon>
        <taxon>Arachnida</taxon>
        <taxon>Acari</taxon>
        <taxon>Parasitiformes</taxon>
        <taxon>Ixodida</taxon>
        <taxon>Ixodoidea</taxon>
        <taxon>Ixodidae</taxon>
        <taxon>Ixodinae</taxon>
        <taxon>Ixodes</taxon>
    </lineage>
</organism>
<accession>A0A4D5S528</accession>
<protein>
    <submittedName>
        <fullName evidence="3">Putative conserved secreted protein</fullName>
    </submittedName>
</protein>
<evidence type="ECO:0000313" key="3">
    <source>
        <dbReference type="EMBL" id="MOY44643.1"/>
    </source>
</evidence>
<feature type="region of interest" description="Disordered" evidence="1">
    <location>
        <begin position="75"/>
        <end position="134"/>
    </location>
</feature>
<reference evidence="3" key="1">
    <citation type="submission" date="2019-04" db="EMBL/GenBank/DDBJ databases">
        <title>An insight into the mialome of Ixodes scapularis.</title>
        <authorList>
            <person name="Ribeiro J.M."/>
            <person name="Mather T.N."/>
            <person name="Karim S."/>
        </authorList>
    </citation>
    <scope>NUCLEOTIDE SEQUENCE</scope>
</reference>
<sequence length="181" mass="17949">MLKLTLVLLGVSACLAYPGETEVEARGALLGGGIGGGPGYVGGVGHGVGYGGGYGGVGGFGAGYGHQAGGSQGGFQAGAAGHKQGSGGFASGNEYKNTQGYSNSAGHRNSQGFSSSSNNQYGNRATTRVQRASTPGAAGISGLLRLSRLRHTGVLASGHGRLATKRTKRGWAPPLESKSKI</sequence>
<feature type="chain" id="PRO_5020036874" evidence="2">
    <location>
        <begin position="17"/>
        <end position="181"/>
    </location>
</feature>
<feature type="compositionally biased region" description="Polar residues" evidence="1">
    <location>
        <begin position="124"/>
        <end position="133"/>
    </location>
</feature>
<dbReference type="EMBL" id="GHJT01010672">
    <property type="protein sequence ID" value="MOY44643.1"/>
    <property type="molecule type" value="Transcribed_RNA"/>
</dbReference>
<keyword evidence="2" id="KW-0732">Signal</keyword>